<gene>
    <name evidence="2" type="ORF">UFOPK2234_00617</name>
</gene>
<accession>A0A6J6KZY6</accession>
<reference evidence="2" key="1">
    <citation type="submission" date="2020-05" db="EMBL/GenBank/DDBJ databases">
        <authorList>
            <person name="Chiriac C."/>
            <person name="Salcher M."/>
            <person name="Ghai R."/>
            <person name="Kavagutti S V."/>
        </authorList>
    </citation>
    <scope>NUCLEOTIDE SEQUENCE</scope>
</reference>
<keyword evidence="1" id="KW-0812">Transmembrane</keyword>
<keyword evidence="1" id="KW-0472">Membrane</keyword>
<dbReference type="EMBL" id="CAEZWG010000114">
    <property type="protein sequence ID" value="CAB4653874.1"/>
    <property type="molecule type" value="Genomic_DNA"/>
</dbReference>
<proteinExistence type="predicted"/>
<protein>
    <submittedName>
        <fullName evidence="2">Unannotated protein</fullName>
    </submittedName>
</protein>
<keyword evidence="1" id="KW-1133">Transmembrane helix</keyword>
<dbReference type="AlphaFoldDB" id="A0A6J6KZY6"/>
<organism evidence="2">
    <name type="scientific">freshwater metagenome</name>
    <dbReference type="NCBI Taxonomy" id="449393"/>
    <lineage>
        <taxon>unclassified sequences</taxon>
        <taxon>metagenomes</taxon>
        <taxon>ecological metagenomes</taxon>
    </lineage>
</organism>
<evidence type="ECO:0000313" key="2">
    <source>
        <dbReference type="EMBL" id="CAB4653874.1"/>
    </source>
</evidence>
<feature type="transmembrane region" description="Helical" evidence="1">
    <location>
        <begin position="23"/>
        <end position="42"/>
    </location>
</feature>
<evidence type="ECO:0000256" key="1">
    <source>
        <dbReference type="SAM" id="Phobius"/>
    </source>
</evidence>
<sequence length="115" mass="12881">MQWAVSGKLRKFLFAKNRGSAESFLTLIPQLFVFLVMFQLVFMQFSIMRESNFSQAELAKVAIKGGSIDYERHPLAGGGSVLLLDQRGVIDKFIDFGFTSGKRVISIAVDENENN</sequence>
<name>A0A6J6KZY6_9ZZZZ</name>